<organism evidence="1 2">
    <name type="scientific">Eikenella corrodens</name>
    <dbReference type="NCBI Taxonomy" id="539"/>
    <lineage>
        <taxon>Bacteria</taxon>
        <taxon>Pseudomonadati</taxon>
        <taxon>Pseudomonadota</taxon>
        <taxon>Betaproteobacteria</taxon>
        <taxon>Neisseriales</taxon>
        <taxon>Neisseriaceae</taxon>
        <taxon>Eikenella</taxon>
    </lineage>
</organism>
<dbReference type="OrthoDB" id="8613782at2"/>
<proteinExistence type="predicted"/>
<dbReference type="AlphaFoldDB" id="A0A3S9SME2"/>
<protein>
    <submittedName>
        <fullName evidence="1">Uncharacterized protein</fullName>
    </submittedName>
</protein>
<accession>A0A3S9SME2</accession>
<reference evidence="1 2" key="1">
    <citation type="submission" date="2018-12" db="EMBL/GenBank/DDBJ databases">
        <title>Genome sequencing of Eikenella corrodens KCOM 3110 (= JS217).</title>
        <authorList>
            <person name="Koo J.-K."/>
            <person name="Park S.-N."/>
            <person name="Lim Y.K."/>
        </authorList>
    </citation>
    <scope>NUCLEOTIDE SEQUENCE [LARGE SCALE GENOMIC DNA]</scope>
    <source>
        <strain evidence="1 2">KCOM 3110</strain>
    </source>
</reference>
<evidence type="ECO:0000313" key="2">
    <source>
        <dbReference type="Proteomes" id="UP000282435"/>
    </source>
</evidence>
<evidence type="ECO:0000313" key="1">
    <source>
        <dbReference type="EMBL" id="AZR60604.1"/>
    </source>
</evidence>
<dbReference type="Proteomes" id="UP000282435">
    <property type="component" value="Chromosome"/>
</dbReference>
<dbReference type="EMBL" id="CP034670">
    <property type="protein sequence ID" value="AZR60604.1"/>
    <property type="molecule type" value="Genomic_DNA"/>
</dbReference>
<name>A0A3S9SME2_EIKCO</name>
<dbReference type="RefSeq" id="WP_126984042.1">
    <property type="nucleotide sequence ID" value="NZ_CP034670.1"/>
</dbReference>
<gene>
    <name evidence="1" type="ORF">ELB75_11695</name>
</gene>
<sequence length="91" mass="10536">MQNHSINSLAIIVISSLLLSACSMSDWWNGHYATRAAFIDSMRKESAYYAAESPEQRELRRKNRLICDKETGYNRCMRRLGTPVWHDGLDK</sequence>